<proteinExistence type="predicted"/>
<feature type="compositionally biased region" description="Basic and acidic residues" evidence="1">
    <location>
        <begin position="516"/>
        <end position="525"/>
    </location>
</feature>
<feature type="compositionally biased region" description="Polar residues" evidence="1">
    <location>
        <begin position="883"/>
        <end position="892"/>
    </location>
</feature>
<dbReference type="InterPro" id="IPR052607">
    <property type="entry name" value="CEP104-like"/>
</dbReference>
<dbReference type="GO" id="GO:0005929">
    <property type="term" value="C:cilium"/>
    <property type="evidence" value="ECO:0007669"/>
    <property type="project" value="TreeGrafter"/>
</dbReference>
<dbReference type="Pfam" id="PF21039">
    <property type="entry name" value="CEP104_ZnF"/>
    <property type="match status" value="1"/>
</dbReference>
<dbReference type="InterPro" id="IPR048739">
    <property type="entry name" value="CEP104_N"/>
</dbReference>
<evidence type="ECO:0000313" key="4">
    <source>
        <dbReference type="EMBL" id="KAL0280153.1"/>
    </source>
</evidence>
<accession>A0AAW2IEC5</accession>
<protein>
    <recommendedName>
        <fullName evidence="5">Centrosomal protein of 104 kDa</fullName>
    </recommendedName>
</protein>
<dbReference type="Gene3D" id="2.60.120.260">
    <property type="entry name" value="Galactose-binding domain-like"/>
    <property type="match status" value="1"/>
</dbReference>
<feature type="region of interest" description="Disordered" evidence="1">
    <location>
        <begin position="962"/>
        <end position="1014"/>
    </location>
</feature>
<feature type="compositionally biased region" description="Basic and acidic residues" evidence="1">
    <location>
        <begin position="999"/>
        <end position="1014"/>
    </location>
</feature>
<dbReference type="PANTHER" id="PTHR13371:SF0">
    <property type="entry name" value="CENTROSOMAL PROTEIN OF 104 KDA"/>
    <property type="match status" value="1"/>
</dbReference>
<feature type="domain" description="Centrosomal protein CEP104 Zn finger" evidence="3">
    <location>
        <begin position="1205"/>
        <end position="1311"/>
    </location>
</feature>
<dbReference type="InterPro" id="IPR008979">
    <property type="entry name" value="Galactose-bd-like_sf"/>
</dbReference>
<dbReference type="Gene3D" id="1.25.10.10">
    <property type="entry name" value="Leucine-rich Repeat Variant"/>
    <property type="match status" value="1"/>
</dbReference>
<name>A0AAW2IEC5_9NEOP</name>
<evidence type="ECO:0000256" key="1">
    <source>
        <dbReference type="SAM" id="MobiDB-lite"/>
    </source>
</evidence>
<organism evidence="4">
    <name type="scientific">Menopon gallinae</name>
    <name type="common">poultry shaft louse</name>
    <dbReference type="NCBI Taxonomy" id="328185"/>
    <lineage>
        <taxon>Eukaryota</taxon>
        <taxon>Metazoa</taxon>
        <taxon>Ecdysozoa</taxon>
        <taxon>Arthropoda</taxon>
        <taxon>Hexapoda</taxon>
        <taxon>Insecta</taxon>
        <taxon>Pterygota</taxon>
        <taxon>Neoptera</taxon>
        <taxon>Paraneoptera</taxon>
        <taxon>Psocodea</taxon>
        <taxon>Troctomorpha</taxon>
        <taxon>Phthiraptera</taxon>
        <taxon>Amblycera</taxon>
        <taxon>Menoponidae</taxon>
        <taxon>Menopon</taxon>
    </lineage>
</organism>
<evidence type="ECO:0000259" key="3">
    <source>
        <dbReference type="Pfam" id="PF21039"/>
    </source>
</evidence>
<gene>
    <name evidence="4" type="ORF">PYX00_001532</name>
</gene>
<evidence type="ECO:0008006" key="5">
    <source>
        <dbReference type="Google" id="ProtNLM"/>
    </source>
</evidence>
<dbReference type="Pfam" id="PF21038">
    <property type="entry name" value="CEP104_N"/>
    <property type="match status" value="1"/>
</dbReference>
<dbReference type="SUPFAM" id="SSF49785">
    <property type="entry name" value="Galactose-binding domain-like"/>
    <property type="match status" value="1"/>
</dbReference>
<reference evidence="4" key="1">
    <citation type="journal article" date="2024" name="Gigascience">
        <title>Chromosome-level genome of the poultry shaft louse Menopon gallinae provides insight into the host-switching and adaptive evolution of parasitic lice.</title>
        <authorList>
            <person name="Xu Y."/>
            <person name="Ma L."/>
            <person name="Liu S."/>
            <person name="Liang Y."/>
            <person name="Liu Q."/>
            <person name="He Z."/>
            <person name="Tian L."/>
            <person name="Duan Y."/>
            <person name="Cai W."/>
            <person name="Li H."/>
            <person name="Song F."/>
        </authorList>
    </citation>
    <scope>NUCLEOTIDE SEQUENCE</scope>
    <source>
        <strain evidence="4">Cailab_2023a</strain>
    </source>
</reference>
<dbReference type="EMBL" id="JARGDH010000001">
    <property type="protein sequence ID" value="KAL0280153.1"/>
    <property type="molecule type" value="Genomic_DNA"/>
</dbReference>
<feature type="region of interest" description="Disordered" evidence="1">
    <location>
        <begin position="873"/>
        <end position="936"/>
    </location>
</feature>
<comment type="caution">
    <text evidence="4">The sequence shown here is derived from an EMBL/GenBank/DDBJ whole genome shotgun (WGS) entry which is preliminary data.</text>
</comment>
<feature type="region of interest" description="Disordered" evidence="1">
    <location>
        <begin position="1086"/>
        <end position="1143"/>
    </location>
</feature>
<evidence type="ECO:0000259" key="2">
    <source>
        <dbReference type="Pfam" id="PF21038"/>
    </source>
</evidence>
<dbReference type="Pfam" id="PF21040">
    <property type="entry name" value="CEP104-like_TOG"/>
    <property type="match status" value="1"/>
</dbReference>
<feature type="region of interest" description="Disordered" evidence="1">
    <location>
        <begin position="456"/>
        <end position="565"/>
    </location>
</feature>
<feature type="compositionally biased region" description="Low complexity" evidence="1">
    <location>
        <begin position="462"/>
        <end position="473"/>
    </location>
</feature>
<dbReference type="InterPro" id="IPR048738">
    <property type="entry name" value="CEP104_Znf"/>
</dbReference>
<dbReference type="EMBL" id="JARGDH010000001">
    <property type="protein sequence ID" value="KAL0280154.1"/>
    <property type="molecule type" value="Genomic_DNA"/>
</dbReference>
<dbReference type="InterPro" id="IPR011989">
    <property type="entry name" value="ARM-like"/>
</dbReference>
<sequence length="1331" mass="150190">MPVKIGFTIVSSTGEDERYRATELNYHGPTVRGWRSAMNCTYPQEIVMQLNIIAVLHRIQILSHQYLIPQKIEIWTSEGFEYDPSLSPTAAESFEYLGFITLSDNQSTGFKSRELKSITVPPTTARYIKLRLHSNHINEKNLYNQVGLIAVNVLGDEVQDLEVEDGDEVNNNGTYYSSHQSESTLISNPQYVSPYDDLAFEMYVDKDVARIMRVMEAKKHQAVLEERFEYAGKLKVALEDLREAGEILGKYEQEKRQAINTEDYDKAKLKKLQIDQYREQVYRVLHIDKLLELDGPLEENDINSSSLVNRTMRKQELAPPQLESLETEKPGKLIRGTPSPSQDITHTEETRDWEYQQQYRSQFGISPAPYQIIHSQSQTTFDRCSNREDSPPSLGGQYLTSAYSNPQLMDYPATLQHSHIFSAQRFQPKMPFYNCHAWQASSTQETMEMYHSLPTQQTVDGRTSSVSARASTAEFPLPQRNHSDGEIKAQLGNHQKTVDFESPVAQTVDAEEETESQPKEPEITRPKSPADSNLSKSPPVNAIHRPNSLRGSLRRRNKSTGALSMKSSYEAYEERMLPALRHYHTNEIVRECQLGLVEPTRKSKLNEREKKQAALPISVFGIELVEKFYSKHFADKEEGLKQLQDQLKRQVYSNGGHPEDVPQHSPNKIARATIFLLHRALRDKVYSVYSSAADTIRLFFSEYVPKRVSSAEVARSVEKLLPELIAKSGDSTPRIHNMAAHTLLSMADCKEVRELHIIPVHLSRPLTSSVHPRLALSRLEMIEQLILNQGISTDKQSGLTCRTLAEFGSSGLHHPAEAVRKVSERILIQVYKVNPRLVRKQLPPDDDITRRNLLYRQLFQEFDFMDLQRKREMNEKQARVPSLTRSTETQSKGWDGFPKQNANEEEVADKQKSERMFPPTQLPKRTVNQQTSPMKPFSPGCFAKPKDESPGGILKNQTKTKLISPSKEKGRACNGDQKTNGQLDKRKGMSRISEATADGEARKEQLDAESEKVTEEDVTVKFPNLVDSVRVAEDRMSFAQKGLRKSLKYIFPTTYIGNSTTSQAAVNTSNSVNSFCKMVKKPEWTPPKTQPIPYSGIPVPTNGRSAGLLAPIPTSKKLPKDGEKKAKSPVGEGDSKDALGGAGMTESLYLDDGKMPDLAAKESKEQAGEVGAGSSSASNSTPSEGDDNPAATRKKPKEPQQNFKVCIFCFASDNWFTEESLNNHYWKSCPMLTRCAFCKEVVEISGLIQHRLDDCEHKHLFLKCETCQEAIPTELIDDHDCIPSAGKNPKTRCTLCHSDVGGEDEWREHLMGSNLCPNHPRKHMITEGCDK</sequence>
<dbReference type="PANTHER" id="PTHR13371">
    <property type="entry name" value="GLYCINE-, GLUTAMATE-, THIENYLCYCLOHEXYLPIPERIDINE-BINDING PROTEIN"/>
    <property type="match status" value="1"/>
</dbReference>
<feature type="domain" description="Centrosomal protein CEP104 N-terminal" evidence="2">
    <location>
        <begin position="33"/>
        <end position="155"/>
    </location>
</feature>
<feature type="region of interest" description="Disordered" evidence="1">
    <location>
        <begin position="1161"/>
        <end position="1197"/>
    </location>
</feature>
<feature type="compositionally biased region" description="Low complexity" evidence="1">
    <location>
        <begin position="1168"/>
        <end position="1183"/>
    </location>
</feature>